<dbReference type="InterPro" id="IPR011611">
    <property type="entry name" value="PfkB_dom"/>
</dbReference>
<dbReference type="Proteomes" id="UP000460435">
    <property type="component" value="Unassembled WGS sequence"/>
</dbReference>
<dbReference type="PROSITE" id="PS00584">
    <property type="entry name" value="PFKB_KINASES_2"/>
    <property type="match status" value="1"/>
</dbReference>
<comment type="caution">
    <text evidence="5">The sequence shown here is derived from an EMBL/GenBank/DDBJ whole genome shotgun (WGS) entry which is preliminary data.</text>
</comment>
<sequence>MRSETDAQAAGRAHRTREKFRTSKTGPRDTAPENQQTSQPPDTEVSVPSSARPPRHAGSQRSSGRPAKSFHDPLEGIRRDGDPDVDIFLTGTVFFDIIFIGLEAPPQRGTEVWASGMGSGPGGVANMAVACSRLGLHTSLAAAFGEDLYGDYCRQTLSIQEGVDLTYSRYVTGWHSPVTVSTVYDRDRTMVTHGHITDVQARLVGQPPRARATFVDLGVERQPWVDTIAADGGLIFADLGWDPEARWDMGRLRESLSGCYAFSPNAVEAMSYTRTDSPIEAVKALSDLVPLAVVTCGSDGVIAHDRETDTIVHAPAVPVEAMDPTGAGDVFLAGLVTSTVAGWPVGQRLRLANLAAGLSVRHFGGALAAPGWGDIASWWADTGSKDPALTEDYAFLDEILPDYDVPEVSRAIATLGFRAGR</sequence>
<keyword evidence="6" id="KW-1185">Reference proteome</keyword>
<proteinExistence type="predicted"/>
<evidence type="ECO:0000256" key="3">
    <source>
        <dbReference type="SAM" id="MobiDB-lite"/>
    </source>
</evidence>
<evidence type="ECO:0000259" key="4">
    <source>
        <dbReference type="Pfam" id="PF00294"/>
    </source>
</evidence>
<gene>
    <name evidence="5" type="ORF">F7O44_06290</name>
</gene>
<dbReference type="PROSITE" id="PS50096">
    <property type="entry name" value="IQ"/>
    <property type="match status" value="1"/>
</dbReference>
<feature type="domain" description="Carbohydrate kinase PfkB" evidence="4">
    <location>
        <begin position="95"/>
        <end position="195"/>
    </location>
</feature>
<feature type="compositionally biased region" description="Basic and acidic residues" evidence="3">
    <location>
        <begin position="69"/>
        <end position="82"/>
    </location>
</feature>
<keyword evidence="1" id="KW-0808">Transferase</keyword>
<evidence type="ECO:0000256" key="1">
    <source>
        <dbReference type="ARBA" id="ARBA00022679"/>
    </source>
</evidence>
<dbReference type="InterPro" id="IPR029056">
    <property type="entry name" value="Ribokinase-like"/>
</dbReference>
<keyword evidence="2" id="KW-0418">Kinase</keyword>
<feature type="compositionally biased region" description="Polar residues" evidence="3">
    <location>
        <begin position="32"/>
        <end position="49"/>
    </location>
</feature>
<accession>A0A7K3M0W4</accession>
<reference evidence="5 6" key="1">
    <citation type="submission" date="2019-11" db="EMBL/GenBank/DDBJ databases">
        <authorList>
            <person name="Li X.-J."/>
            <person name="Feng X.-M."/>
        </authorList>
    </citation>
    <scope>NUCLEOTIDE SEQUENCE [LARGE SCALE GENOMIC DNA]</scope>
    <source>
        <strain evidence="5 6">XMNu-373</strain>
    </source>
</reference>
<protein>
    <recommendedName>
        <fullName evidence="4">Carbohydrate kinase PfkB domain-containing protein</fullName>
    </recommendedName>
</protein>
<dbReference type="SUPFAM" id="SSF53613">
    <property type="entry name" value="Ribokinase-like"/>
    <property type="match status" value="1"/>
</dbReference>
<feature type="domain" description="Carbohydrate kinase PfkB" evidence="4">
    <location>
        <begin position="246"/>
        <end position="367"/>
    </location>
</feature>
<evidence type="ECO:0000313" key="5">
    <source>
        <dbReference type="EMBL" id="NDL56677.1"/>
    </source>
</evidence>
<name>A0A7K3M0W4_9ACTN</name>
<dbReference type="Gene3D" id="3.40.1190.20">
    <property type="match status" value="1"/>
</dbReference>
<evidence type="ECO:0000256" key="2">
    <source>
        <dbReference type="ARBA" id="ARBA00022777"/>
    </source>
</evidence>
<dbReference type="PANTHER" id="PTHR10584">
    <property type="entry name" value="SUGAR KINASE"/>
    <property type="match status" value="1"/>
</dbReference>
<dbReference type="Pfam" id="PF00294">
    <property type="entry name" value="PfkB"/>
    <property type="match status" value="2"/>
</dbReference>
<dbReference type="PANTHER" id="PTHR10584:SF166">
    <property type="entry name" value="RIBOKINASE"/>
    <property type="match status" value="1"/>
</dbReference>
<dbReference type="AlphaFoldDB" id="A0A7K3M0W4"/>
<dbReference type="InterPro" id="IPR002173">
    <property type="entry name" value="Carboh/pur_kinase_PfkB_CS"/>
</dbReference>
<dbReference type="EMBL" id="WLZY01000002">
    <property type="protein sequence ID" value="NDL56677.1"/>
    <property type="molecule type" value="Genomic_DNA"/>
</dbReference>
<dbReference type="GO" id="GO:0016301">
    <property type="term" value="F:kinase activity"/>
    <property type="evidence" value="ECO:0007669"/>
    <property type="project" value="UniProtKB-KW"/>
</dbReference>
<evidence type="ECO:0000313" key="6">
    <source>
        <dbReference type="Proteomes" id="UP000460435"/>
    </source>
</evidence>
<feature type="region of interest" description="Disordered" evidence="3">
    <location>
        <begin position="1"/>
        <end position="82"/>
    </location>
</feature>
<organism evidence="5 6">
    <name type="scientific">Phytoactinopolyspora mesophila</name>
    <dbReference type="NCBI Taxonomy" id="2650750"/>
    <lineage>
        <taxon>Bacteria</taxon>
        <taxon>Bacillati</taxon>
        <taxon>Actinomycetota</taxon>
        <taxon>Actinomycetes</taxon>
        <taxon>Jiangellales</taxon>
        <taxon>Jiangellaceae</taxon>
        <taxon>Phytoactinopolyspora</taxon>
    </lineage>
</organism>